<dbReference type="GO" id="GO:0031625">
    <property type="term" value="F:ubiquitin protein ligase binding"/>
    <property type="evidence" value="ECO:0007669"/>
    <property type="project" value="TreeGrafter"/>
</dbReference>
<dbReference type="CDD" id="cd22952">
    <property type="entry name" value="ART10-like"/>
    <property type="match status" value="1"/>
</dbReference>
<organism evidence="3 4">
    <name type="scientific">Aspergillus cristatus</name>
    <name type="common">Chinese Fuzhuan brick tea-fermentation fungus</name>
    <name type="synonym">Eurotium cristatum</name>
    <dbReference type="NCBI Taxonomy" id="573508"/>
    <lineage>
        <taxon>Eukaryota</taxon>
        <taxon>Fungi</taxon>
        <taxon>Dikarya</taxon>
        <taxon>Ascomycota</taxon>
        <taxon>Pezizomycotina</taxon>
        <taxon>Eurotiomycetes</taxon>
        <taxon>Eurotiomycetidae</taxon>
        <taxon>Eurotiales</taxon>
        <taxon>Aspergillaceae</taxon>
        <taxon>Aspergillus</taxon>
        <taxon>Aspergillus subgen. Aspergillus</taxon>
    </lineage>
</organism>
<dbReference type="InterPro" id="IPR011021">
    <property type="entry name" value="Arrestin-like_N"/>
</dbReference>
<feature type="region of interest" description="Disordered" evidence="1">
    <location>
        <begin position="121"/>
        <end position="151"/>
    </location>
</feature>
<dbReference type="Pfam" id="PF00339">
    <property type="entry name" value="Arrestin_N"/>
    <property type="match status" value="1"/>
</dbReference>
<evidence type="ECO:0000313" key="4">
    <source>
        <dbReference type="Proteomes" id="UP000094569"/>
    </source>
</evidence>
<dbReference type="OrthoDB" id="3365616at2759"/>
<sequence length="380" mass="42821">MPSQVERFFKSPSLMDIRIQLDREHSAYTNEDVVSGHVILNNDAQLDIAAITIKLSGSATSRLNSGKLTQSHQLFGRIEQVFPPDKCAAWFTSRTVTVPPGEHAFPFSIRFPQVSECYKASPTDVPGKRPAGRRKHHLLRKLPPSSGSETTPEEIKYFLEATVRQDGILCRTQKATHDIFFRHVSTISHLLPGLTGKETVICSPSRSDSSLSPLTCEIQAKLLNGPFLLLGHPILLYVEIINLDLDECKGGVFLRNFQSMLIETTEVRARRSMEVHTRSWVIQTMTRGQTEPVPMVGSTLSFDDRLWSQHCVPLHLTPTFETCNISRSYKLEIRLGIEFGRNNLRIFDFQFTAYILSPASFPVGNLMPTSDEKELKPEKL</sequence>
<dbReference type="InterPro" id="IPR050357">
    <property type="entry name" value="Arrestin_domain-protein"/>
</dbReference>
<dbReference type="SUPFAM" id="SSF81296">
    <property type="entry name" value="E set domains"/>
    <property type="match status" value="1"/>
</dbReference>
<name>A0A1E3B7Z9_ASPCR</name>
<reference evidence="3 4" key="1">
    <citation type="journal article" date="2016" name="BMC Genomics">
        <title>Comparative genomic and transcriptomic analyses of the Fuzhuan brick tea-fermentation fungus Aspergillus cristatus.</title>
        <authorList>
            <person name="Ge Y."/>
            <person name="Wang Y."/>
            <person name="Liu Y."/>
            <person name="Tan Y."/>
            <person name="Ren X."/>
            <person name="Zhang X."/>
            <person name="Hyde K.D."/>
            <person name="Liu Y."/>
            <person name="Liu Z."/>
        </authorList>
    </citation>
    <scope>NUCLEOTIDE SEQUENCE [LARGE SCALE GENOMIC DNA]</scope>
    <source>
        <strain evidence="3 4">GZAAS20.1005</strain>
    </source>
</reference>
<accession>A0A1E3B7Z9</accession>
<dbReference type="GO" id="GO:0070086">
    <property type="term" value="P:ubiquitin-dependent endocytosis"/>
    <property type="evidence" value="ECO:0007669"/>
    <property type="project" value="TreeGrafter"/>
</dbReference>
<dbReference type="GO" id="GO:0030674">
    <property type="term" value="F:protein-macromolecule adaptor activity"/>
    <property type="evidence" value="ECO:0007669"/>
    <property type="project" value="TreeGrafter"/>
</dbReference>
<protein>
    <recommendedName>
        <fullName evidence="2">Arrestin-like N-terminal domain-containing protein</fullName>
    </recommendedName>
</protein>
<evidence type="ECO:0000313" key="3">
    <source>
        <dbReference type="EMBL" id="ODM17057.1"/>
    </source>
</evidence>
<keyword evidence="4" id="KW-1185">Reference proteome</keyword>
<dbReference type="VEuPathDB" id="FungiDB:SI65_07456"/>
<dbReference type="InterPro" id="IPR014752">
    <property type="entry name" value="Arrestin-like_C"/>
</dbReference>
<dbReference type="InterPro" id="IPR014756">
    <property type="entry name" value="Ig_E-set"/>
</dbReference>
<dbReference type="PANTHER" id="PTHR11188:SF166">
    <property type="entry name" value="ARRESTIN (OR S-ANTIGEN), N-TERMINAL DOMAIN PROTEIN (AFU_ORTHOLOGUE AFUA_7G02050)"/>
    <property type="match status" value="1"/>
</dbReference>
<proteinExistence type="predicted"/>
<dbReference type="GO" id="GO:0005829">
    <property type="term" value="C:cytosol"/>
    <property type="evidence" value="ECO:0007669"/>
    <property type="project" value="TreeGrafter"/>
</dbReference>
<dbReference type="Proteomes" id="UP000094569">
    <property type="component" value="Unassembled WGS sequence"/>
</dbReference>
<dbReference type="AlphaFoldDB" id="A0A1E3B7Z9"/>
<evidence type="ECO:0000259" key="2">
    <source>
        <dbReference type="Pfam" id="PF00339"/>
    </source>
</evidence>
<dbReference type="PANTHER" id="PTHR11188">
    <property type="entry name" value="ARRESTIN DOMAIN CONTAINING PROTEIN"/>
    <property type="match status" value="1"/>
</dbReference>
<dbReference type="STRING" id="573508.A0A1E3B7Z9"/>
<dbReference type="Gene3D" id="2.60.40.640">
    <property type="match status" value="1"/>
</dbReference>
<dbReference type="GO" id="GO:0005886">
    <property type="term" value="C:plasma membrane"/>
    <property type="evidence" value="ECO:0007669"/>
    <property type="project" value="TreeGrafter"/>
</dbReference>
<feature type="compositionally biased region" description="Basic residues" evidence="1">
    <location>
        <begin position="130"/>
        <end position="140"/>
    </location>
</feature>
<comment type="caution">
    <text evidence="3">The sequence shown here is derived from an EMBL/GenBank/DDBJ whole genome shotgun (WGS) entry which is preliminary data.</text>
</comment>
<dbReference type="EMBL" id="JXNT01000009">
    <property type="protein sequence ID" value="ODM17057.1"/>
    <property type="molecule type" value="Genomic_DNA"/>
</dbReference>
<feature type="domain" description="Arrestin-like N-terminal" evidence="2">
    <location>
        <begin position="18"/>
        <end position="115"/>
    </location>
</feature>
<gene>
    <name evidence="3" type="ORF">SI65_07456</name>
</gene>
<evidence type="ECO:0000256" key="1">
    <source>
        <dbReference type="SAM" id="MobiDB-lite"/>
    </source>
</evidence>